<dbReference type="Gene3D" id="3.40.50.880">
    <property type="match status" value="1"/>
</dbReference>
<evidence type="ECO:0000313" key="1">
    <source>
        <dbReference type="EMBL" id="SQD02699.1"/>
    </source>
</evidence>
<dbReference type="AlphaFoldDB" id="A0A2X3LV28"/>
<dbReference type="SUPFAM" id="SSF52317">
    <property type="entry name" value="Class I glutamine amidotransferase-like"/>
    <property type="match status" value="1"/>
</dbReference>
<dbReference type="EC" id="6.3.5.3" evidence="1"/>
<dbReference type="GO" id="GO:0005737">
    <property type="term" value="C:cytoplasm"/>
    <property type="evidence" value="ECO:0007669"/>
    <property type="project" value="TreeGrafter"/>
</dbReference>
<evidence type="ECO:0000313" key="2">
    <source>
        <dbReference type="Proteomes" id="UP000250991"/>
    </source>
</evidence>
<dbReference type="Pfam" id="PF13507">
    <property type="entry name" value="GATase_5"/>
    <property type="match status" value="1"/>
</dbReference>
<sequence>MPIAVSHGEGRVEVRDAAHLAALESKGLVALRYVDNFGKVTETYPANPNGSPNGITSITTESGRVTIMMPHPERVFRTVSNSWHPENWGEDGPWMRIFRNARKQLG</sequence>
<dbReference type="GO" id="GO:0004642">
    <property type="term" value="F:phosphoribosylformylglycinamidine synthase activity"/>
    <property type="evidence" value="ECO:0007669"/>
    <property type="project" value="UniProtKB-EC"/>
</dbReference>
<dbReference type="PANTHER" id="PTHR10099">
    <property type="entry name" value="PHOSPHORIBOSYLFORMYLGLYCINAMIDINE SYNTHASE"/>
    <property type="match status" value="1"/>
</dbReference>
<name>A0A2X3LV28_ECOLX</name>
<keyword evidence="1" id="KW-0436">Ligase</keyword>
<proteinExistence type="predicted"/>
<reference evidence="1 2" key="1">
    <citation type="submission" date="2018-06" db="EMBL/GenBank/DDBJ databases">
        <authorList>
            <consortium name="Pathogen Informatics"/>
            <person name="Doyle S."/>
        </authorList>
    </citation>
    <scope>NUCLEOTIDE SEQUENCE [LARGE SCALE GENOMIC DNA]</scope>
    <source>
        <strain evidence="1 2">NCTC8009</strain>
    </source>
</reference>
<accession>A0A2X3LV28</accession>
<dbReference type="PANTHER" id="PTHR10099:SF1">
    <property type="entry name" value="PHOSPHORIBOSYLFORMYLGLYCINAMIDINE SYNTHASE"/>
    <property type="match status" value="1"/>
</dbReference>
<dbReference type="InterPro" id="IPR029062">
    <property type="entry name" value="Class_I_gatase-like"/>
</dbReference>
<dbReference type="GO" id="GO:0006164">
    <property type="term" value="P:purine nucleotide biosynthetic process"/>
    <property type="evidence" value="ECO:0007669"/>
    <property type="project" value="TreeGrafter"/>
</dbReference>
<dbReference type="SMART" id="SM01211">
    <property type="entry name" value="GATase_5"/>
    <property type="match status" value="1"/>
</dbReference>
<protein>
    <submittedName>
        <fullName evidence="1">Phosphoribosylformylglycinamidine synthase</fullName>
        <ecNumber evidence="1">6.3.5.3</ecNumber>
    </submittedName>
</protein>
<dbReference type="EMBL" id="UARW01000010">
    <property type="protein sequence ID" value="SQD02699.1"/>
    <property type="molecule type" value="Genomic_DNA"/>
</dbReference>
<gene>
    <name evidence="1" type="primary">purL_1</name>
    <name evidence="1" type="ORF">NCTC8009_03166</name>
</gene>
<organism evidence="1 2">
    <name type="scientific">Escherichia coli</name>
    <dbReference type="NCBI Taxonomy" id="562"/>
    <lineage>
        <taxon>Bacteria</taxon>
        <taxon>Pseudomonadati</taxon>
        <taxon>Pseudomonadota</taxon>
        <taxon>Gammaproteobacteria</taxon>
        <taxon>Enterobacterales</taxon>
        <taxon>Enterobacteriaceae</taxon>
        <taxon>Escherichia</taxon>
    </lineage>
</organism>
<dbReference type="Proteomes" id="UP000250991">
    <property type="component" value="Unassembled WGS sequence"/>
</dbReference>